<organism evidence="1 2">
    <name type="scientific">Perkinsus olseni</name>
    <name type="common">Perkinsus atlanticus</name>
    <dbReference type="NCBI Taxonomy" id="32597"/>
    <lineage>
        <taxon>Eukaryota</taxon>
        <taxon>Sar</taxon>
        <taxon>Alveolata</taxon>
        <taxon>Perkinsozoa</taxon>
        <taxon>Perkinsea</taxon>
        <taxon>Perkinsida</taxon>
        <taxon>Perkinsidae</taxon>
        <taxon>Perkinsus</taxon>
    </lineage>
</organism>
<dbReference type="GO" id="GO:0008168">
    <property type="term" value="F:methyltransferase activity"/>
    <property type="evidence" value="ECO:0007669"/>
    <property type="project" value="UniProtKB-KW"/>
</dbReference>
<gene>
    <name evidence="1" type="primary">N6AMT1_1</name>
    <name evidence="1" type="ORF">FOZ61_002167</name>
</gene>
<proteinExistence type="predicted"/>
<evidence type="ECO:0000313" key="1">
    <source>
        <dbReference type="EMBL" id="KAF4662798.1"/>
    </source>
</evidence>
<dbReference type="AlphaFoldDB" id="A0A7J6LU08"/>
<keyword evidence="1" id="KW-0489">Methyltransferase</keyword>
<name>A0A7J6LU08_PEROL</name>
<comment type="caution">
    <text evidence="1">The sequence shown here is derived from an EMBL/GenBank/DDBJ whole genome shotgun (WGS) entry which is preliminary data.</text>
</comment>
<dbReference type="OrthoDB" id="420495at2759"/>
<dbReference type="EMBL" id="JABAHT010000159">
    <property type="protein sequence ID" value="KAF4662798.1"/>
    <property type="molecule type" value="Genomic_DNA"/>
</dbReference>
<dbReference type="InterPro" id="IPR011990">
    <property type="entry name" value="TPR-like_helical_dom_sf"/>
</dbReference>
<keyword evidence="1" id="KW-0808">Transferase</keyword>
<reference evidence="1 2" key="1">
    <citation type="submission" date="2020-04" db="EMBL/GenBank/DDBJ databases">
        <title>Perkinsus olseni comparative genomics.</title>
        <authorList>
            <person name="Bogema D.R."/>
        </authorList>
    </citation>
    <scope>NUCLEOTIDE SEQUENCE [LARGE SCALE GENOMIC DNA]</scope>
    <source>
        <strain evidence="1">ATCC PRA-179</strain>
    </source>
</reference>
<protein>
    <submittedName>
        <fullName evidence="1">HemK methyltransferase member 2</fullName>
    </submittedName>
</protein>
<dbReference type="SUPFAM" id="SSF48452">
    <property type="entry name" value="TPR-like"/>
    <property type="match status" value="1"/>
</dbReference>
<dbReference type="Proteomes" id="UP000570595">
    <property type="component" value="Unassembled WGS sequence"/>
</dbReference>
<dbReference type="GO" id="GO:0032259">
    <property type="term" value="P:methylation"/>
    <property type="evidence" value="ECO:0007669"/>
    <property type="project" value="UniProtKB-KW"/>
</dbReference>
<evidence type="ECO:0000313" key="2">
    <source>
        <dbReference type="Proteomes" id="UP000570595"/>
    </source>
</evidence>
<accession>A0A7J6LU08</accession>
<dbReference type="Gene3D" id="1.25.40.10">
    <property type="entry name" value="Tetratricopeptide repeat domain"/>
    <property type="match status" value="1"/>
</dbReference>
<sequence>MSSPVVSRVLAKEHWKAGRIAECCEVYSQLLQSTAGTKEERATLLSNRALCHIRLGRTEEALKDTAEGLILVGECCWRGIQACGGQTNGRAVLKWLGRILGQGHEGGLEGSVAAWARIGKKRLKWAPLRSYEVRYALGYRVPDRRDFTPGVLIRCGDGVAEAVIIDLADNSCELFASLVLQLTIDPGTGEVAELHCGRCWDASARKYQSGIDECEQRFHKGALKPLADGTARVCSVGRTALHHAKRDDSGGKGGALASSSRLRSIQVEGNSLLQRLLSSSSPDAPLTRELPEAKADCHANVTEAQLLTMIENFTAEIGEPSMPRPLDMHNLASMTPRIRQATLAGITQDAIARARWAFSVAGLASLALSSPETLRLLSPMEAGDPSSTAASLGFLGRGGVTHPQKLCPMVCGPDVSGDKRVMESRCSTNRLLYRALGGTGANRTDGVREIDTFCDTYCEVPTQSLYVAGTTSVISETEFGPTSIPDGHDGSFPATTFLDPRYLPCVSRSCRATCYISPQSGACVPRAIEGSEGYGILMEFCSSCNSQTQCNDALQSTPALPVKYTSKCDWSLDSCSSLCRASLKHNPVYWALPNTVWDVYTGQNEAVQEVQPCCLSEEALQQSGLGGKLDADRKRVALPWALCFVRQSLHRSERTGLHSGRAISLTLAKSEWTLAGIPVLWHVLVHGSTVHLFPPAPGQEIEGLMKVYTGMGRRGPNPDINSISADIQRVAVSGKESIELVVHIWNARNAECWRAVLLSYRPPAGKARKSAAVLDGVQSPIYDADKLDQLLACDEELYGDGPKLVTTDGGLSLEGRITASSASHPESRSGVHSNWRLYTIEATVPSAEVVSSGLGSDEEPYRLMLCFGPAQRYMLSTMDMAESGLPPVAVGIFEVDILGRNRISGR</sequence>